<keyword evidence="3" id="KW-1185">Reference proteome</keyword>
<evidence type="ECO:0000313" key="2">
    <source>
        <dbReference type="EMBL" id="KAF0921515.1"/>
    </source>
</evidence>
<dbReference type="Proteomes" id="UP000479710">
    <property type="component" value="Unassembled WGS sequence"/>
</dbReference>
<sequence length="133" mass="14575">MDKSPITPSVLAQASSLPLAHAIQTGRLAEPRRNSRRRRAAAEAAWPPAGTTLLRRLLRLFYSTDRPNCLLMLPCIPYPSGHLNPPPTKEKRGHVFEPRHLSPAGLELKMRLAWAMRYAALPPSPAAAGTLGN</sequence>
<dbReference type="AlphaFoldDB" id="A0A6G1E8S9"/>
<organism evidence="2 3">
    <name type="scientific">Oryza meyeriana var. granulata</name>
    <dbReference type="NCBI Taxonomy" id="110450"/>
    <lineage>
        <taxon>Eukaryota</taxon>
        <taxon>Viridiplantae</taxon>
        <taxon>Streptophyta</taxon>
        <taxon>Embryophyta</taxon>
        <taxon>Tracheophyta</taxon>
        <taxon>Spermatophyta</taxon>
        <taxon>Magnoliopsida</taxon>
        <taxon>Liliopsida</taxon>
        <taxon>Poales</taxon>
        <taxon>Poaceae</taxon>
        <taxon>BOP clade</taxon>
        <taxon>Oryzoideae</taxon>
        <taxon>Oryzeae</taxon>
        <taxon>Oryzinae</taxon>
        <taxon>Oryza</taxon>
        <taxon>Oryza meyeriana</taxon>
    </lineage>
</organism>
<feature type="region of interest" description="Disordered" evidence="1">
    <location>
        <begin position="25"/>
        <end position="45"/>
    </location>
</feature>
<gene>
    <name evidence="2" type="ORF">E2562_007046</name>
</gene>
<comment type="caution">
    <text evidence="2">The sequence shown here is derived from an EMBL/GenBank/DDBJ whole genome shotgun (WGS) entry which is preliminary data.</text>
</comment>
<reference evidence="2 3" key="1">
    <citation type="submission" date="2019-11" db="EMBL/GenBank/DDBJ databases">
        <title>Whole genome sequence of Oryza granulata.</title>
        <authorList>
            <person name="Li W."/>
        </authorList>
    </citation>
    <scope>NUCLEOTIDE SEQUENCE [LARGE SCALE GENOMIC DNA]</scope>
    <source>
        <strain evidence="3">cv. Menghai</strain>
        <tissue evidence="2">Leaf</tissue>
    </source>
</reference>
<accession>A0A6G1E8S9</accession>
<name>A0A6G1E8S9_9ORYZ</name>
<dbReference type="EMBL" id="SPHZ02000004">
    <property type="protein sequence ID" value="KAF0921515.1"/>
    <property type="molecule type" value="Genomic_DNA"/>
</dbReference>
<proteinExistence type="predicted"/>
<evidence type="ECO:0000256" key="1">
    <source>
        <dbReference type="SAM" id="MobiDB-lite"/>
    </source>
</evidence>
<evidence type="ECO:0000313" key="3">
    <source>
        <dbReference type="Proteomes" id="UP000479710"/>
    </source>
</evidence>
<protein>
    <submittedName>
        <fullName evidence="2">Uncharacterized protein</fullName>
    </submittedName>
</protein>